<gene>
    <name evidence="1" type="ORF">GP486_001511</name>
</gene>
<protein>
    <submittedName>
        <fullName evidence="1">Uncharacterized protein</fullName>
    </submittedName>
</protein>
<sequence length="212" mass="23323">MVKAGRAAARDPNALRAEEQVVQGLSDPPQLLGLMGFAVASTARAIGSFAYGLREERESGLSNTYALDDMSSVNITTGTSFDSKPLKPSSRLRAVSRLYELTPPDTIYTAQDRLRRNILAVFPNGLEVAYGHEEAECYIANTTYHRQGYARPQLSLAVEDCRHIHHRWKVVNTHLVQGYYEGRDKINSAEPCICNAIPNGDDEILGLADKGS</sequence>
<reference evidence="1" key="1">
    <citation type="submission" date="2021-03" db="EMBL/GenBank/DDBJ databases">
        <title>Comparative genomics and phylogenomic investigation of the class Geoglossomycetes provide insights into ecological specialization and systematics.</title>
        <authorList>
            <person name="Melie T."/>
            <person name="Pirro S."/>
            <person name="Miller A.N."/>
            <person name="Quandt A."/>
        </authorList>
    </citation>
    <scope>NUCLEOTIDE SEQUENCE</scope>
    <source>
        <strain evidence="1">CAQ_001_2017</strain>
    </source>
</reference>
<evidence type="ECO:0000313" key="1">
    <source>
        <dbReference type="EMBL" id="KAH0565093.1"/>
    </source>
</evidence>
<dbReference type="AlphaFoldDB" id="A0A9P8RSJ4"/>
<proteinExistence type="predicted"/>
<evidence type="ECO:0000313" key="2">
    <source>
        <dbReference type="Proteomes" id="UP000750711"/>
    </source>
</evidence>
<keyword evidence="2" id="KW-1185">Reference proteome</keyword>
<name>A0A9P8RSJ4_9PEZI</name>
<dbReference type="EMBL" id="JAGHQM010000137">
    <property type="protein sequence ID" value="KAH0565093.1"/>
    <property type="molecule type" value="Genomic_DNA"/>
</dbReference>
<accession>A0A9P8RSJ4</accession>
<comment type="caution">
    <text evidence="1">The sequence shown here is derived from an EMBL/GenBank/DDBJ whole genome shotgun (WGS) entry which is preliminary data.</text>
</comment>
<organism evidence="1 2">
    <name type="scientific">Trichoglossum hirsutum</name>
    <dbReference type="NCBI Taxonomy" id="265104"/>
    <lineage>
        <taxon>Eukaryota</taxon>
        <taxon>Fungi</taxon>
        <taxon>Dikarya</taxon>
        <taxon>Ascomycota</taxon>
        <taxon>Pezizomycotina</taxon>
        <taxon>Geoglossomycetes</taxon>
        <taxon>Geoglossales</taxon>
        <taxon>Geoglossaceae</taxon>
        <taxon>Trichoglossum</taxon>
    </lineage>
</organism>
<dbReference type="Proteomes" id="UP000750711">
    <property type="component" value="Unassembled WGS sequence"/>
</dbReference>